<evidence type="ECO:0000313" key="3">
    <source>
        <dbReference type="Proteomes" id="UP000202923"/>
    </source>
</evidence>
<dbReference type="Proteomes" id="UP000202923">
    <property type="component" value="Genome"/>
</dbReference>
<feature type="domain" description="DUF488" evidence="1">
    <location>
        <begin position="26"/>
        <end position="100"/>
    </location>
</feature>
<proteinExistence type="predicted"/>
<dbReference type="Pfam" id="PF22751">
    <property type="entry name" value="DUF488-N3a"/>
    <property type="match status" value="1"/>
</dbReference>
<dbReference type="RefSeq" id="YP_009278755.1">
    <property type="nucleotide sequence ID" value="NC_031010.1"/>
</dbReference>
<sequence>MGQWRKAVEKDIPLLNITIKSGEAIFAPDWDFLMTYKDSAKTPEDERIYTRAYAAKINRKLKEFPNKFSDIFNNSEIALACYCPDGEFCHRHLFVKVLQQLGKQLGREVIYMGEIT</sequence>
<reference evidence="2 3" key="1">
    <citation type="submission" date="2016-06" db="EMBL/GenBank/DDBJ databases">
        <authorList>
            <person name="Kjaerup R.B."/>
            <person name="Dalgaard T.S."/>
            <person name="Juul-Madsen H.R."/>
        </authorList>
    </citation>
    <scope>NUCLEOTIDE SEQUENCE [LARGE SCALE GENOMIC DNA]</scope>
</reference>
<gene>
    <name evidence="2" type="ORF">KWAN_150</name>
</gene>
<accession>A0A1B2IE37</accession>
<evidence type="ECO:0000259" key="1">
    <source>
        <dbReference type="Pfam" id="PF22751"/>
    </source>
</evidence>
<dbReference type="InterPro" id="IPR054495">
    <property type="entry name" value="DUF488-N3a"/>
</dbReference>
<evidence type="ECO:0000313" key="2">
    <source>
        <dbReference type="EMBL" id="ANZ49502.1"/>
    </source>
</evidence>
<dbReference type="EMBL" id="KX397369">
    <property type="protein sequence ID" value="ANZ49502.1"/>
    <property type="molecule type" value="Genomic_DNA"/>
</dbReference>
<dbReference type="KEGG" id="vg:29061994"/>
<dbReference type="OrthoDB" id="25132at10239"/>
<dbReference type="GeneID" id="29061994"/>
<protein>
    <submittedName>
        <fullName evidence="2">Putative GIY-YIG catalytic domain protein</fullName>
    </submittedName>
</protein>
<organism evidence="2 3">
    <name type="scientific">Erwinia phage vB_EamM_Kwan</name>
    <dbReference type="NCBI Taxonomy" id="1883374"/>
    <lineage>
        <taxon>Viruses</taxon>
        <taxon>Duplodnaviria</taxon>
        <taxon>Heunggongvirae</taxon>
        <taxon>Uroviricota</taxon>
        <taxon>Caudoviricetes</taxon>
        <taxon>Chimalliviridae</taxon>
        <taxon>Wellingtonvirus</taxon>
        <taxon>Wellingtonvirus wellington</taxon>
    </lineage>
</organism>
<name>A0A1B2IE37_9CAUD</name>